<keyword evidence="2" id="KW-1185">Reference proteome</keyword>
<protein>
    <submittedName>
        <fullName evidence="1">Uncharacterized protein</fullName>
    </submittedName>
</protein>
<dbReference type="AlphaFoldDB" id="A0A4Y3R7H0"/>
<sequence>MTVIPAARECEAVSVRRRRLLGLLYFVAVYQPGPCRLLALCPGCAARVLQGTSPMACRVSDPLLLRVGVITQ</sequence>
<comment type="caution">
    <text evidence="1">The sequence shown here is derived from an EMBL/GenBank/DDBJ whole genome shotgun (WGS) entry which is preliminary data.</text>
</comment>
<proteinExistence type="predicted"/>
<reference evidence="1 2" key="1">
    <citation type="submission" date="2019-06" db="EMBL/GenBank/DDBJ databases">
        <title>Whole genome shotgun sequence of Streptomyces cacaoi subsp. cacaoi NBRC 12748.</title>
        <authorList>
            <person name="Hosoyama A."/>
            <person name="Uohara A."/>
            <person name="Ohji S."/>
            <person name="Ichikawa N."/>
        </authorList>
    </citation>
    <scope>NUCLEOTIDE SEQUENCE [LARGE SCALE GENOMIC DNA]</scope>
    <source>
        <strain evidence="1 2">NBRC 12748</strain>
    </source>
</reference>
<dbReference type="Proteomes" id="UP000319210">
    <property type="component" value="Unassembled WGS sequence"/>
</dbReference>
<gene>
    <name evidence="1" type="ORF">SCA03_52440</name>
</gene>
<evidence type="ECO:0000313" key="1">
    <source>
        <dbReference type="EMBL" id="GEB52693.1"/>
    </source>
</evidence>
<evidence type="ECO:0000313" key="2">
    <source>
        <dbReference type="Proteomes" id="UP000319210"/>
    </source>
</evidence>
<dbReference type="EMBL" id="BJMM01000035">
    <property type="protein sequence ID" value="GEB52693.1"/>
    <property type="molecule type" value="Genomic_DNA"/>
</dbReference>
<accession>A0A4Y3R7H0</accession>
<organism evidence="1 2">
    <name type="scientific">Streptomyces cacaoi</name>
    <dbReference type="NCBI Taxonomy" id="1898"/>
    <lineage>
        <taxon>Bacteria</taxon>
        <taxon>Bacillati</taxon>
        <taxon>Actinomycetota</taxon>
        <taxon>Actinomycetes</taxon>
        <taxon>Kitasatosporales</taxon>
        <taxon>Streptomycetaceae</taxon>
        <taxon>Streptomyces</taxon>
    </lineage>
</organism>
<name>A0A4Y3R7H0_STRCI</name>